<feature type="transmembrane region" description="Helical" evidence="11">
    <location>
        <begin position="156"/>
        <end position="179"/>
    </location>
</feature>
<evidence type="ECO:0000256" key="2">
    <source>
        <dbReference type="ARBA" id="ARBA00005590"/>
    </source>
</evidence>
<feature type="transmembrane region" description="Helical" evidence="11">
    <location>
        <begin position="312"/>
        <end position="335"/>
    </location>
</feature>
<dbReference type="GO" id="GO:0006865">
    <property type="term" value="P:amino acid transport"/>
    <property type="evidence" value="ECO:0007669"/>
    <property type="project" value="UniProtKB-KW"/>
</dbReference>
<feature type="transmembrane region" description="Helical" evidence="11">
    <location>
        <begin position="433"/>
        <end position="453"/>
    </location>
</feature>
<reference evidence="13 14" key="1">
    <citation type="submission" date="2018-10" db="EMBL/GenBank/DDBJ databases">
        <title>A high-quality apple genome assembly.</title>
        <authorList>
            <person name="Hu J."/>
        </authorList>
    </citation>
    <scope>NUCLEOTIDE SEQUENCE [LARGE SCALE GENOMIC DNA]</scope>
    <source>
        <strain evidence="14">cv. HFTH1</strain>
        <tissue evidence="13">Young leaf</tissue>
    </source>
</reference>
<evidence type="ECO:0000256" key="4">
    <source>
        <dbReference type="ARBA" id="ARBA00022692"/>
    </source>
</evidence>
<evidence type="ECO:0000313" key="13">
    <source>
        <dbReference type="EMBL" id="RXH97739.1"/>
    </source>
</evidence>
<evidence type="ECO:0000259" key="12">
    <source>
        <dbReference type="Pfam" id="PF01490"/>
    </source>
</evidence>
<feature type="transmembrane region" description="Helical" evidence="11">
    <location>
        <begin position="361"/>
        <end position="386"/>
    </location>
</feature>
<dbReference type="GO" id="GO:0009734">
    <property type="term" value="P:auxin-activated signaling pathway"/>
    <property type="evidence" value="ECO:0007669"/>
    <property type="project" value="UniProtKB-KW"/>
</dbReference>
<keyword evidence="6" id="KW-0029">Amino-acid transport</keyword>
<evidence type="ECO:0000256" key="3">
    <source>
        <dbReference type="ARBA" id="ARBA00022448"/>
    </source>
</evidence>
<evidence type="ECO:0000256" key="6">
    <source>
        <dbReference type="ARBA" id="ARBA00022970"/>
    </source>
</evidence>
<keyword evidence="14" id="KW-1185">Reference proteome</keyword>
<evidence type="ECO:0000256" key="7">
    <source>
        <dbReference type="ARBA" id="ARBA00022989"/>
    </source>
</evidence>
<evidence type="ECO:0000256" key="11">
    <source>
        <dbReference type="SAM" id="Phobius"/>
    </source>
</evidence>
<feature type="transmembrane region" description="Helical" evidence="11">
    <location>
        <begin position="105"/>
        <end position="127"/>
    </location>
</feature>
<evidence type="ECO:0000256" key="1">
    <source>
        <dbReference type="ARBA" id="ARBA00004127"/>
    </source>
</evidence>
<keyword evidence="8 11" id="KW-0472">Membrane</keyword>
<dbReference type="InterPro" id="IPR013057">
    <property type="entry name" value="AA_transpt_TM"/>
</dbReference>
<dbReference type="GO" id="GO:0015293">
    <property type="term" value="F:symporter activity"/>
    <property type="evidence" value="ECO:0007669"/>
    <property type="project" value="UniProtKB-KW"/>
</dbReference>
<feature type="transmembrane region" description="Helical" evidence="11">
    <location>
        <begin position="199"/>
        <end position="219"/>
    </location>
</feature>
<keyword evidence="5" id="KW-0769">Symport</keyword>
<dbReference type="Pfam" id="PF01490">
    <property type="entry name" value="Aa_trans"/>
    <property type="match status" value="1"/>
</dbReference>
<dbReference type="PANTHER" id="PTHR48017">
    <property type="entry name" value="OS05G0424000 PROTEIN-RELATED"/>
    <property type="match status" value="1"/>
</dbReference>
<evidence type="ECO:0000313" key="14">
    <source>
        <dbReference type="Proteomes" id="UP000290289"/>
    </source>
</evidence>
<feature type="transmembrane region" description="Helical" evidence="11">
    <location>
        <begin position="407"/>
        <end position="427"/>
    </location>
</feature>
<proteinExistence type="inferred from homology"/>
<comment type="function">
    <text evidence="10">Carrier protein involved in proton-driven auxin influx. Mediates the formation of auxin gradient from developing leaves (site of auxin biosynthesis) to tips by contributing to the loading of auxin in vascular tissues and facilitating acropetal (base to tip) auxin transport within inner tissues of the root apex, and basipetal (tip to base) auxin transport within outer tissues of the root apex. May be involved in lateral roots and nodules formation.</text>
</comment>
<accession>A0A498JP81</accession>
<feature type="transmembrane region" description="Helical" evidence="11">
    <location>
        <begin position="80"/>
        <end position="99"/>
    </location>
</feature>
<dbReference type="Proteomes" id="UP000290289">
    <property type="component" value="Chromosome 5"/>
</dbReference>
<name>A0A498JP81_MALDO</name>
<dbReference type="EMBL" id="RDQH01000331">
    <property type="protein sequence ID" value="RXH97739.1"/>
    <property type="molecule type" value="Genomic_DNA"/>
</dbReference>
<feature type="domain" description="Amino acid transporter transmembrane" evidence="12">
    <location>
        <begin position="74"/>
        <end position="482"/>
    </location>
</feature>
<dbReference type="AlphaFoldDB" id="A0A498JP81"/>
<evidence type="ECO:0000256" key="8">
    <source>
        <dbReference type="ARBA" id="ARBA00023136"/>
    </source>
</evidence>
<dbReference type="STRING" id="3750.A0A498JP81"/>
<protein>
    <recommendedName>
        <fullName evidence="12">Amino acid transporter transmembrane domain-containing protein</fullName>
    </recommendedName>
</protein>
<comment type="similarity">
    <text evidence="2">Belongs to the amino acid/polyamine transporter 2 family. Amino acid/auxin permease (AAAP) (TC 2.A.18.1) subfamily.</text>
</comment>
<gene>
    <name evidence="13" type="ORF">DVH24_010064</name>
</gene>
<sequence>MAAMEEVVVEANWSIDRVYSFRSASRRSDSAQVIPITRSPTSEDTNYHVTSAANWGGGELNPQDAWLPITESRNGNTFSATFHLLCSGIGIQALLLPVALATLGWAWGIICLSLAFTWQLYTIWLLVHLHESDSGTRYSRYIDLAMTAFGQKLGKFLALVPVMYLSAGTCVQLIILGGGTIKLFIKTVCNDGANCDAKSLTNVECFLVFMCMSIVVAQFPNLNSIAWVSLIGATTAIAYCTLIWALSIGKGRPNGTSYNPPEMDDKMDRFGGILNALGIIVLVFRGHNVVLEIQGTLPLSLKHQTHKPMWRGVTVSYLIIAMCLYPLAIAGFWAYGNKVPSSNGGLLIAMSKFRHHDTSKIVLGLIYVLVVINCISTFQIYSMIIFDKLETSYTSRKNKACARWLRTTFRLFFGGMAFFAAVTLPFLGSLAPLIGGLTLPLAYAYPCLMWIAIKKPKPKSVMWCINVGLGGLGLVLSALLVIAAAWNLASRGLHANFFKPHGLDTVNHLDMVKTRF</sequence>
<keyword evidence="9" id="KW-0927">Auxin signaling pathway</keyword>
<evidence type="ECO:0000256" key="10">
    <source>
        <dbReference type="ARBA" id="ARBA00045588"/>
    </source>
</evidence>
<organism evidence="13 14">
    <name type="scientific">Malus domestica</name>
    <name type="common">Apple</name>
    <name type="synonym">Pyrus malus</name>
    <dbReference type="NCBI Taxonomy" id="3750"/>
    <lineage>
        <taxon>Eukaryota</taxon>
        <taxon>Viridiplantae</taxon>
        <taxon>Streptophyta</taxon>
        <taxon>Embryophyta</taxon>
        <taxon>Tracheophyta</taxon>
        <taxon>Spermatophyta</taxon>
        <taxon>Magnoliopsida</taxon>
        <taxon>eudicotyledons</taxon>
        <taxon>Gunneridae</taxon>
        <taxon>Pentapetalae</taxon>
        <taxon>rosids</taxon>
        <taxon>fabids</taxon>
        <taxon>Rosales</taxon>
        <taxon>Rosaceae</taxon>
        <taxon>Amygdaloideae</taxon>
        <taxon>Maleae</taxon>
        <taxon>Malus</taxon>
    </lineage>
</organism>
<dbReference type="GO" id="GO:0012505">
    <property type="term" value="C:endomembrane system"/>
    <property type="evidence" value="ECO:0007669"/>
    <property type="project" value="UniProtKB-SubCell"/>
</dbReference>
<comment type="subcellular location">
    <subcellularLocation>
        <location evidence="1">Endomembrane system</location>
        <topology evidence="1">Multi-pass membrane protein</topology>
    </subcellularLocation>
</comment>
<feature type="transmembrane region" description="Helical" evidence="11">
    <location>
        <begin position="465"/>
        <end position="489"/>
    </location>
</feature>
<keyword evidence="3" id="KW-0813">Transport</keyword>
<keyword evidence="7 11" id="KW-1133">Transmembrane helix</keyword>
<evidence type="ECO:0000256" key="5">
    <source>
        <dbReference type="ARBA" id="ARBA00022847"/>
    </source>
</evidence>
<feature type="transmembrane region" description="Helical" evidence="11">
    <location>
        <begin position="226"/>
        <end position="249"/>
    </location>
</feature>
<comment type="caution">
    <text evidence="13">The sequence shown here is derived from an EMBL/GenBank/DDBJ whole genome shotgun (WGS) entry which is preliminary data.</text>
</comment>
<evidence type="ECO:0000256" key="9">
    <source>
        <dbReference type="ARBA" id="ARBA00023294"/>
    </source>
</evidence>
<feature type="transmembrane region" description="Helical" evidence="11">
    <location>
        <begin position="269"/>
        <end position="291"/>
    </location>
</feature>
<keyword evidence="4 11" id="KW-0812">Transmembrane</keyword>